<gene>
    <name evidence="1" type="ordered locus">Paes_1356</name>
</gene>
<accession>B4S8J1</accession>
<dbReference type="RefSeq" id="WP_012505912.1">
    <property type="nucleotide sequence ID" value="NC_011059.1"/>
</dbReference>
<dbReference type="SUPFAM" id="SSF51445">
    <property type="entry name" value="(Trans)glycosidases"/>
    <property type="match status" value="1"/>
</dbReference>
<dbReference type="Gene3D" id="3.20.20.80">
    <property type="entry name" value="Glycosidases"/>
    <property type="match status" value="1"/>
</dbReference>
<organism evidence="1 2">
    <name type="scientific">Prosthecochloris aestuarii (strain DSM 271 / SK 413)</name>
    <dbReference type="NCBI Taxonomy" id="290512"/>
    <lineage>
        <taxon>Bacteria</taxon>
        <taxon>Pseudomonadati</taxon>
        <taxon>Chlorobiota</taxon>
        <taxon>Chlorobiia</taxon>
        <taxon>Chlorobiales</taxon>
        <taxon>Chlorobiaceae</taxon>
        <taxon>Prosthecochloris</taxon>
    </lineage>
</organism>
<dbReference type="CAZy" id="GH13">
    <property type="family name" value="Glycoside Hydrolase Family 13"/>
</dbReference>
<dbReference type="EMBL" id="CP001108">
    <property type="protein sequence ID" value="ACF46378.1"/>
    <property type="molecule type" value="Genomic_DNA"/>
</dbReference>
<dbReference type="eggNOG" id="COG0366">
    <property type="taxonomic scope" value="Bacteria"/>
</dbReference>
<reference evidence="1" key="1">
    <citation type="submission" date="2008-06" db="EMBL/GenBank/DDBJ databases">
        <title>Complete sequence of chromosome of Prosthecochloris aestuarii DSM 271.</title>
        <authorList>
            <consortium name="US DOE Joint Genome Institute"/>
            <person name="Lucas S."/>
            <person name="Copeland A."/>
            <person name="Lapidus A."/>
            <person name="Glavina del Rio T."/>
            <person name="Dalin E."/>
            <person name="Tice H."/>
            <person name="Bruce D."/>
            <person name="Goodwin L."/>
            <person name="Pitluck S."/>
            <person name="Schmutz J."/>
            <person name="Larimer F."/>
            <person name="Land M."/>
            <person name="Hauser L."/>
            <person name="Kyrpides N."/>
            <person name="Anderson I."/>
            <person name="Liu Z."/>
            <person name="Li T."/>
            <person name="Zhao F."/>
            <person name="Overmann J."/>
            <person name="Bryant D.A."/>
            <person name="Richardson P."/>
        </authorList>
    </citation>
    <scope>NUCLEOTIDE SEQUENCE [LARGE SCALE GENOMIC DNA]</scope>
    <source>
        <strain evidence="1">DSM 271</strain>
    </source>
</reference>
<name>B4S8J1_PROA2</name>
<evidence type="ECO:0000313" key="1">
    <source>
        <dbReference type="EMBL" id="ACF46378.1"/>
    </source>
</evidence>
<keyword evidence="2" id="KW-1185">Reference proteome</keyword>
<dbReference type="AlphaFoldDB" id="B4S8J1"/>
<dbReference type="CDD" id="cd11335">
    <property type="entry name" value="AmyAc_MTase_N"/>
    <property type="match status" value="1"/>
</dbReference>
<dbReference type="GO" id="GO:0004556">
    <property type="term" value="F:alpha-amylase activity"/>
    <property type="evidence" value="ECO:0007669"/>
    <property type="project" value="TreeGrafter"/>
</dbReference>
<dbReference type="HOGENOM" id="CLU_399419_0_0_10"/>
<dbReference type="PANTHER" id="PTHR10357:SF179">
    <property type="entry name" value="NEUTRAL AND BASIC AMINO ACID TRANSPORT PROTEIN RBAT"/>
    <property type="match status" value="1"/>
</dbReference>
<dbReference type="STRING" id="290512.Paes_1356"/>
<protein>
    <submittedName>
        <fullName evidence="1">Alpha amylase catalytic region</fullName>
    </submittedName>
</protein>
<dbReference type="Proteomes" id="UP000002725">
    <property type="component" value="Chromosome"/>
</dbReference>
<dbReference type="GO" id="GO:0009313">
    <property type="term" value="P:oligosaccharide catabolic process"/>
    <property type="evidence" value="ECO:0007669"/>
    <property type="project" value="TreeGrafter"/>
</dbReference>
<evidence type="ECO:0000313" key="2">
    <source>
        <dbReference type="Proteomes" id="UP000002725"/>
    </source>
</evidence>
<dbReference type="InterPro" id="IPR017853">
    <property type="entry name" value="GH"/>
</dbReference>
<dbReference type="PANTHER" id="PTHR10357">
    <property type="entry name" value="ALPHA-AMYLASE FAMILY MEMBER"/>
    <property type="match status" value="1"/>
</dbReference>
<dbReference type="KEGG" id="paa:Paes_1356"/>
<sequence length="642" mass="72600">MSPKKQHLEQLLKALEQLTIGECHESYHVPRLWQETAKGQHTVNPARYYHDIISRLVNSPELPFDNSGAPADEWSRSAIVYNLFPRLTTAFDHDNNNIISADPMASGFRETGTLLKSIALLPYIKQLGVNTLYLLPVTEPGYYGKKGALGSPYAIKNPFIIDPLLSEPVLGLRAEIELQAFVEAAHHLGMRVVLEYVFRTASVDSDWISTHPDWFYWLKGNSEENQQFGPPRFEHDTLTRIYEQVDKHEFDHLPAPSEEYRNQFSEAPLTTRLNPDGSMTGIAADGKECRIASAFSDWPPDDSQPPWTDVTYLKMHRDSSFNYMAYNTIRMYDAALDRPEVINNELWSSLESIIPFYQSTFSIDGAMIDMGHALPSALKAAIVEKARQQNSDFAFWDENFDPSSSVKEEGFNAVFGSLPFVIQDPIYIRGLLNFLNKTGSAIPFFATGENHNTPRLCHNHPRQETGRNRSRFIFALGIMLPALPFIHSGMELCEWHPVNLGLNFSDEDRRNFPSETLPLFSTGSYDWSRTNDLEPLNAFISKLLVIRRRYHDIISSGEKGSLIVPFVTGPEILAVMRKGEGHNLLFIGNSNPQEHSSGTMEFKNSHFTLTDLIGGQTLRVADHKLHLELQPGECLIVELTAE</sequence>
<proteinExistence type="predicted"/>